<name>A0A2G9QLK8_AQUCT</name>
<feature type="coiled-coil region" evidence="1">
    <location>
        <begin position="118"/>
        <end position="145"/>
    </location>
</feature>
<keyword evidence="1" id="KW-0175">Coiled coil</keyword>
<dbReference type="AlphaFoldDB" id="A0A2G9QLK8"/>
<gene>
    <name evidence="2" type="ORF">AB205_0131230</name>
</gene>
<reference evidence="2" key="1">
    <citation type="submission" date="2017-08" db="EMBL/GenBank/DDBJ databases">
        <title>Assembly of the North American Bullfrog Genome.</title>
        <authorList>
            <person name="Warren R.L."/>
            <person name="Vandervalk B.P."/>
            <person name="Kucuk E."/>
            <person name="Birol I."/>
            <person name="Helbing C."/>
            <person name="Pandoh P."/>
            <person name="Behsaz B."/>
            <person name="Mohamadi H."/>
            <person name="Chu J."/>
            <person name="Jackman S."/>
            <person name="Hammond S.A."/>
            <person name="Veldhoen N."/>
            <person name="Kirk H."/>
            <person name="Zhao Y."/>
            <person name="Coope R."/>
            <person name="Pleasance S."/>
            <person name="Moore R."/>
            <person name="Holt R."/>
        </authorList>
    </citation>
    <scope>NUCLEOTIDE SEQUENCE</scope>
    <source>
        <strain evidence="2">Bruno</strain>
        <tissue evidence="2">Liver</tissue>
    </source>
</reference>
<evidence type="ECO:0000256" key="1">
    <source>
        <dbReference type="SAM" id="Coils"/>
    </source>
</evidence>
<sequence length="149" mass="17119">MVEIVDILVRTDYDGKHGSDRNPNARKAKIMAKVMRSLHRNFGGRKEEGHLSCVWTPVTQHFLKIQKVNSPDTLKKMLMCRKYCVKFLKTVSTTGDVDIVEDQNHFSSASAQILISELLVCNRVLERMKENMHDLQNRVINIINILAKI</sequence>
<proteinExistence type="predicted"/>
<dbReference type="EMBL" id="KV961472">
    <property type="protein sequence ID" value="PIO16474.1"/>
    <property type="molecule type" value="Genomic_DNA"/>
</dbReference>
<evidence type="ECO:0000313" key="2">
    <source>
        <dbReference type="EMBL" id="PIO16474.1"/>
    </source>
</evidence>
<protein>
    <submittedName>
        <fullName evidence="2">Uncharacterized protein</fullName>
    </submittedName>
</protein>
<organism evidence="2">
    <name type="scientific">Aquarana catesbeiana</name>
    <name type="common">American bullfrog</name>
    <name type="synonym">Rana catesbeiana</name>
    <dbReference type="NCBI Taxonomy" id="8400"/>
    <lineage>
        <taxon>Eukaryota</taxon>
        <taxon>Metazoa</taxon>
        <taxon>Chordata</taxon>
        <taxon>Craniata</taxon>
        <taxon>Vertebrata</taxon>
        <taxon>Euteleostomi</taxon>
        <taxon>Amphibia</taxon>
        <taxon>Batrachia</taxon>
        <taxon>Anura</taxon>
        <taxon>Neobatrachia</taxon>
        <taxon>Ranoidea</taxon>
        <taxon>Ranidae</taxon>
        <taxon>Aquarana</taxon>
    </lineage>
</organism>
<accession>A0A2G9QLK8</accession>